<protein>
    <submittedName>
        <fullName evidence="1">Uncharacterized protein</fullName>
    </submittedName>
</protein>
<evidence type="ECO:0000313" key="1">
    <source>
        <dbReference type="EMBL" id="GFF32423.1"/>
    </source>
</evidence>
<gene>
    <name evidence="1" type="ORF">IFM46972_03542</name>
</gene>
<comment type="caution">
    <text evidence="1">The sequence shown here is derived from an EMBL/GenBank/DDBJ whole genome shotgun (WGS) entry which is preliminary data.</text>
</comment>
<evidence type="ECO:0000313" key="2">
    <source>
        <dbReference type="Proteomes" id="UP000465221"/>
    </source>
</evidence>
<name>A0A8H3NIC8_9EURO</name>
<dbReference type="Proteomes" id="UP000465221">
    <property type="component" value="Unassembled WGS sequence"/>
</dbReference>
<sequence>MAASTSKLITITTTTNKPPAQAIATAQRKHTALRAIRPIFPVTVTPTSSSTGTIITTIISN</sequence>
<accession>A0A8H3NIC8</accession>
<proteinExistence type="predicted"/>
<organism evidence="1 2">
    <name type="scientific">Aspergillus udagawae</name>
    <dbReference type="NCBI Taxonomy" id="91492"/>
    <lineage>
        <taxon>Eukaryota</taxon>
        <taxon>Fungi</taxon>
        <taxon>Dikarya</taxon>
        <taxon>Ascomycota</taxon>
        <taxon>Pezizomycotina</taxon>
        <taxon>Eurotiomycetes</taxon>
        <taxon>Eurotiomycetidae</taxon>
        <taxon>Eurotiales</taxon>
        <taxon>Aspergillaceae</taxon>
        <taxon>Aspergillus</taxon>
        <taxon>Aspergillus subgen. Fumigati</taxon>
    </lineage>
</organism>
<reference evidence="1 2" key="1">
    <citation type="submission" date="2020-01" db="EMBL/GenBank/DDBJ databases">
        <title>Draft genome sequence of Aspergillus udagawae IFM 46972.</title>
        <authorList>
            <person name="Takahashi H."/>
            <person name="Yaguchi T."/>
        </authorList>
    </citation>
    <scope>NUCLEOTIDE SEQUENCE [LARGE SCALE GENOMIC DNA]</scope>
    <source>
        <strain evidence="1 2">IFM 46972</strain>
    </source>
</reference>
<dbReference type="AlphaFoldDB" id="A0A8H3NIC8"/>
<dbReference type="EMBL" id="BLKC01000019">
    <property type="protein sequence ID" value="GFF32423.1"/>
    <property type="molecule type" value="Genomic_DNA"/>
</dbReference>